<evidence type="ECO:0000256" key="4">
    <source>
        <dbReference type="ARBA" id="ARBA00022679"/>
    </source>
</evidence>
<dbReference type="InterPro" id="IPR003661">
    <property type="entry name" value="HisK_dim/P_dom"/>
</dbReference>
<dbReference type="InterPro" id="IPR011006">
    <property type="entry name" value="CheY-like_superfamily"/>
</dbReference>
<evidence type="ECO:0000259" key="8">
    <source>
        <dbReference type="PROSITE" id="PS50109"/>
    </source>
</evidence>
<reference evidence="11 12" key="1">
    <citation type="submission" date="2018-01" db="EMBL/GenBank/DDBJ databases">
        <title>Draft genome of the type strain Pseudomonas oceani DSM 100277 isolated from the deep water in Okinawa trough, northwestern Pacific Ocean.</title>
        <authorList>
            <person name="Gomila M."/>
            <person name="Mulet M."/>
            <person name="Garcia-Valdes E."/>
            <person name="Lalucat J."/>
        </authorList>
    </citation>
    <scope>NUCLEOTIDE SEQUENCE [LARGE SCALE GENOMIC DNA]</scope>
    <source>
        <strain evidence="11 12">DSM 100277</strain>
    </source>
</reference>
<dbReference type="Pfam" id="PF02518">
    <property type="entry name" value="HATPase_c"/>
    <property type="match status" value="1"/>
</dbReference>
<organism evidence="11 12">
    <name type="scientific">Halopseudomonas oceani</name>
    <dbReference type="NCBI Taxonomy" id="1708783"/>
    <lineage>
        <taxon>Bacteria</taxon>
        <taxon>Pseudomonadati</taxon>
        <taxon>Pseudomonadota</taxon>
        <taxon>Gammaproteobacteria</taxon>
        <taxon>Pseudomonadales</taxon>
        <taxon>Pseudomonadaceae</taxon>
        <taxon>Halopseudomonas</taxon>
    </lineage>
</organism>
<dbReference type="EC" id="2.7.13.3" evidence="2"/>
<dbReference type="InterPro" id="IPR036097">
    <property type="entry name" value="HisK_dim/P_sf"/>
</dbReference>
<dbReference type="Gene3D" id="3.30.565.10">
    <property type="entry name" value="Histidine kinase-like ATPase, C-terminal domain"/>
    <property type="match status" value="1"/>
</dbReference>
<comment type="caution">
    <text evidence="11">The sequence shown here is derived from an EMBL/GenBank/DDBJ whole genome shotgun (WGS) entry which is preliminary data.</text>
</comment>
<dbReference type="SUPFAM" id="SSF47384">
    <property type="entry name" value="Homodimeric domain of signal transducing histidine kinase"/>
    <property type="match status" value="1"/>
</dbReference>
<evidence type="ECO:0000313" key="11">
    <source>
        <dbReference type="EMBL" id="POB05822.1"/>
    </source>
</evidence>
<dbReference type="InterPro" id="IPR036890">
    <property type="entry name" value="HATPase_C_sf"/>
</dbReference>
<dbReference type="InterPro" id="IPR005467">
    <property type="entry name" value="His_kinase_dom"/>
</dbReference>
<dbReference type="PRINTS" id="PR00344">
    <property type="entry name" value="BCTRLSENSOR"/>
</dbReference>
<dbReference type="InterPro" id="IPR001789">
    <property type="entry name" value="Sig_transdc_resp-reg_receiver"/>
</dbReference>
<gene>
    <name evidence="11" type="ORF">C1949_03830</name>
</gene>
<dbReference type="PANTHER" id="PTHR43047:SF9">
    <property type="entry name" value="HISTIDINE KINASE"/>
    <property type="match status" value="1"/>
</dbReference>
<dbReference type="OrthoDB" id="9764438at2"/>
<feature type="coiled-coil region" evidence="7">
    <location>
        <begin position="158"/>
        <end position="217"/>
    </location>
</feature>
<evidence type="ECO:0000256" key="2">
    <source>
        <dbReference type="ARBA" id="ARBA00012438"/>
    </source>
</evidence>
<keyword evidence="5 11" id="KW-0418">Kinase</keyword>
<dbReference type="CDD" id="cd00082">
    <property type="entry name" value="HisKA"/>
    <property type="match status" value="1"/>
</dbReference>
<dbReference type="Gene3D" id="3.40.50.2300">
    <property type="match status" value="1"/>
</dbReference>
<dbReference type="NCBIfam" id="TIGR00229">
    <property type="entry name" value="sensory_box"/>
    <property type="match status" value="1"/>
</dbReference>
<dbReference type="InterPro" id="IPR003594">
    <property type="entry name" value="HATPase_dom"/>
</dbReference>
<dbReference type="Gene3D" id="3.30.450.20">
    <property type="entry name" value="PAS domain"/>
    <property type="match status" value="1"/>
</dbReference>
<feature type="modified residue" description="4-aspartylphosphate" evidence="6">
    <location>
        <position position="511"/>
    </location>
</feature>
<dbReference type="GO" id="GO:0009927">
    <property type="term" value="F:histidine phosphotransfer kinase activity"/>
    <property type="evidence" value="ECO:0007669"/>
    <property type="project" value="TreeGrafter"/>
</dbReference>
<dbReference type="RefSeq" id="WP_104737142.1">
    <property type="nucleotide sequence ID" value="NZ_BMHR01000004.1"/>
</dbReference>
<dbReference type="InterPro" id="IPR000700">
    <property type="entry name" value="PAS-assoc_C"/>
</dbReference>
<evidence type="ECO:0000256" key="7">
    <source>
        <dbReference type="SAM" id="Coils"/>
    </source>
</evidence>
<evidence type="ECO:0000256" key="3">
    <source>
        <dbReference type="ARBA" id="ARBA00022553"/>
    </source>
</evidence>
<dbReference type="NCBIfam" id="NF041832">
    <property type="entry name" value="near_NosP_CTERM"/>
    <property type="match status" value="1"/>
</dbReference>
<dbReference type="FunFam" id="3.30.565.10:FF:000049">
    <property type="entry name" value="Two-component sensor histidine kinase"/>
    <property type="match status" value="1"/>
</dbReference>
<dbReference type="SUPFAM" id="SSF52172">
    <property type="entry name" value="CheY-like"/>
    <property type="match status" value="1"/>
</dbReference>
<dbReference type="Pfam" id="PF00072">
    <property type="entry name" value="Response_reg"/>
    <property type="match status" value="1"/>
</dbReference>
<protein>
    <recommendedName>
        <fullName evidence="2">histidine kinase</fullName>
        <ecNumber evidence="2">2.7.13.3</ecNumber>
    </recommendedName>
</protein>
<dbReference type="SUPFAM" id="SSF55785">
    <property type="entry name" value="PYP-like sensor domain (PAS domain)"/>
    <property type="match status" value="1"/>
</dbReference>
<evidence type="ECO:0000313" key="12">
    <source>
        <dbReference type="Proteomes" id="UP000243451"/>
    </source>
</evidence>
<dbReference type="SUPFAM" id="SSF55874">
    <property type="entry name" value="ATPase domain of HSP90 chaperone/DNA topoisomerase II/histidine kinase"/>
    <property type="match status" value="1"/>
</dbReference>
<evidence type="ECO:0000259" key="10">
    <source>
        <dbReference type="PROSITE" id="PS50113"/>
    </source>
</evidence>
<keyword evidence="4" id="KW-0808">Transferase</keyword>
<keyword evidence="12" id="KW-1185">Reference proteome</keyword>
<dbReference type="Pfam" id="PF00512">
    <property type="entry name" value="HisKA"/>
    <property type="match status" value="1"/>
</dbReference>
<dbReference type="SMART" id="SM00387">
    <property type="entry name" value="HATPase_c"/>
    <property type="match status" value="1"/>
</dbReference>
<feature type="domain" description="Histidine kinase" evidence="8">
    <location>
        <begin position="224"/>
        <end position="437"/>
    </location>
</feature>
<feature type="domain" description="PAC" evidence="10">
    <location>
        <begin position="117"/>
        <end position="167"/>
    </location>
</feature>
<dbReference type="PROSITE" id="PS50113">
    <property type="entry name" value="PAC"/>
    <property type="match status" value="1"/>
</dbReference>
<dbReference type="Pfam" id="PF13188">
    <property type="entry name" value="PAS_8"/>
    <property type="match status" value="1"/>
</dbReference>
<dbReference type="InterPro" id="IPR035965">
    <property type="entry name" value="PAS-like_dom_sf"/>
</dbReference>
<keyword evidence="7" id="KW-0175">Coiled coil</keyword>
<evidence type="ECO:0000256" key="6">
    <source>
        <dbReference type="PROSITE-ProRule" id="PRU00169"/>
    </source>
</evidence>
<evidence type="ECO:0000256" key="1">
    <source>
        <dbReference type="ARBA" id="ARBA00000085"/>
    </source>
</evidence>
<sequence>MQKPSDPRREVLTGLLGLGSQSSRKSYYPELLARLEELEDERNRYKWLFENAVHGIFQASLGDGLRAANQSLARMLGYDSVSALVDARRSLAEQFFIGGSEEFQRIRHHLLRKGELSGYETRLRRADGSLMDVRMNILLRPDASDHVIEAFVADVTERKQAQQAMQQLNDELEQRVQQRTRELETLNESLRFEIIEHERTQGELRKARDAAEQANRSKGRYLAAASHDLLQPLNAARLLISTLRETPLEEGAGLLVERSHTALESAEDMLSDLLDISRLDQPNLQPDCGDCAVADILEPLLSEFGSVAEAAGVGLRGRFGDQVVRTDYRLLSRILRNFISNAIRYTDRGGVLVGCRVRGSELCIQVWDTGRGIARGDFKRIFQEFNQLDVDRADQRRGVGLGLAIVDRIARLLNARIEVQSRLGRGSMFAVSIPLAVAGPHRSDAPASQLLSSIEVPLQGRRMLVLDNEQIILQSMRGLLEQWGAEVLTAVDLEQAQAVLGEQPPDALLVDFHLDGGRTGGEAVTALRARFASELPAIMITADRGGACRQVARELDIMVLNKPLKAGKLRAALGTLLSSND</sequence>
<name>A0A2P4EZC6_9GAMM</name>
<dbReference type="Proteomes" id="UP000243451">
    <property type="component" value="Unassembled WGS sequence"/>
</dbReference>
<dbReference type="PROSITE" id="PS50109">
    <property type="entry name" value="HIS_KIN"/>
    <property type="match status" value="1"/>
</dbReference>
<comment type="catalytic activity">
    <reaction evidence="1">
        <text>ATP + protein L-histidine = ADP + protein N-phospho-L-histidine.</text>
        <dbReference type="EC" id="2.7.13.3"/>
    </reaction>
</comment>
<evidence type="ECO:0000256" key="5">
    <source>
        <dbReference type="ARBA" id="ARBA00022777"/>
    </source>
</evidence>
<dbReference type="PROSITE" id="PS50110">
    <property type="entry name" value="RESPONSE_REGULATORY"/>
    <property type="match status" value="1"/>
</dbReference>
<accession>A0A2P4EZC6</accession>
<dbReference type="AlphaFoldDB" id="A0A2P4EZC6"/>
<dbReference type="EMBL" id="PPSK01000002">
    <property type="protein sequence ID" value="POB05822.1"/>
    <property type="molecule type" value="Genomic_DNA"/>
</dbReference>
<dbReference type="GO" id="GO:0000155">
    <property type="term" value="F:phosphorelay sensor kinase activity"/>
    <property type="evidence" value="ECO:0007669"/>
    <property type="project" value="InterPro"/>
</dbReference>
<proteinExistence type="predicted"/>
<dbReference type="CDD" id="cd00156">
    <property type="entry name" value="REC"/>
    <property type="match status" value="1"/>
</dbReference>
<dbReference type="SMART" id="SM00388">
    <property type="entry name" value="HisKA"/>
    <property type="match status" value="1"/>
</dbReference>
<keyword evidence="3 6" id="KW-0597">Phosphoprotein</keyword>
<dbReference type="SMART" id="SM00448">
    <property type="entry name" value="REC"/>
    <property type="match status" value="1"/>
</dbReference>
<dbReference type="Gene3D" id="1.10.287.130">
    <property type="match status" value="1"/>
</dbReference>
<evidence type="ECO:0000259" key="9">
    <source>
        <dbReference type="PROSITE" id="PS50110"/>
    </source>
</evidence>
<dbReference type="GO" id="GO:0005886">
    <property type="term" value="C:plasma membrane"/>
    <property type="evidence" value="ECO:0007669"/>
    <property type="project" value="TreeGrafter"/>
</dbReference>
<dbReference type="PANTHER" id="PTHR43047">
    <property type="entry name" value="TWO-COMPONENT HISTIDINE PROTEIN KINASE"/>
    <property type="match status" value="1"/>
</dbReference>
<dbReference type="InterPro" id="IPR004358">
    <property type="entry name" value="Sig_transdc_His_kin-like_C"/>
</dbReference>
<feature type="domain" description="Response regulatory" evidence="9">
    <location>
        <begin position="462"/>
        <end position="577"/>
    </location>
</feature>
<dbReference type="InterPro" id="IPR000014">
    <property type="entry name" value="PAS"/>
</dbReference>